<dbReference type="Pfam" id="PF03009">
    <property type="entry name" value="GDPD"/>
    <property type="match status" value="1"/>
</dbReference>
<dbReference type="InterPro" id="IPR052271">
    <property type="entry name" value="GDPD-Related"/>
</dbReference>
<evidence type="ECO:0000259" key="14">
    <source>
        <dbReference type="PROSITE" id="PS51704"/>
    </source>
</evidence>
<evidence type="ECO:0000256" key="12">
    <source>
        <dbReference type="ARBA" id="ARBA00048947"/>
    </source>
</evidence>
<comment type="caution">
    <text evidence="15">The sequence shown here is derived from an EMBL/GenBank/DDBJ whole genome shotgun (WGS) entry which is preliminary data.</text>
</comment>
<gene>
    <name evidence="15" type="ORF">V9T40_010048</name>
</gene>
<evidence type="ECO:0000256" key="1">
    <source>
        <dbReference type="ARBA" id="ARBA00004370"/>
    </source>
</evidence>
<dbReference type="CDD" id="cd08612">
    <property type="entry name" value="GDPD_GDE4"/>
    <property type="match status" value="1"/>
</dbReference>
<reference evidence="15 16" key="1">
    <citation type="submission" date="2024-03" db="EMBL/GenBank/DDBJ databases">
        <title>Adaptation during the transition from Ophiocordyceps entomopathogen to insect associate is accompanied by gene loss and intensified selection.</title>
        <authorList>
            <person name="Ward C.M."/>
            <person name="Onetto C.A."/>
            <person name="Borneman A.R."/>
        </authorList>
    </citation>
    <scope>NUCLEOTIDE SEQUENCE [LARGE SCALE GENOMIC DNA]</scope>
    <source>
        <strain evidence="15">AWRI1</strain>
        <tissue evidence="15">Single Adult Female</tissue>
    </source>
</reference>
<evidence type="ECO:0000256" key="2">
    <source>
        <dbReference type="ARBA" id="ARBA00007277"/>
    </source>
</evidence>
<evidence type="ECO:0000256" key="11">
    <source>
        <dbReference type="ARBA" id="ARBA00048580"/>
    </source>
</evidence>
<dbReference type="GO" id="GO:0008081">
    <property type="term" value="F:phosphoric diester hydrolase activity"/>
    <property type="evidence" value="ECO:0007669"/>
    <property type="project" value="InterPro"/>
</dbReference>
<keyword evidence="6" id="KW-0443">Lipid metabolism</keyword>
<keyword evidence="7 13" id="KW-0472">Membrane</keyword>
<dbReference type="GO" id="GO:0046475">
    <property type="term" value="P:glycerophospholipid catabolic process"/>
    <property type="evidence" value="ECO:0007669"/>
    <property type="project" value="TreeGrafter"/>
</dbReference>
<dbReference type="PANTHER" id="PTHR42758">
    <property type="entry name" value="PHOSPHATIDYLGLYCEROL PHOSPHOLIPASE C"/>
    <property type="match status" value="1"/>
</dbReference>
<dbReference type="EMBL" id="JBBCAQ010000017">
    <property type="protein sequence ID" value="KAK7597823.1"/>
    <property type="molecule type" value="Genomic_DNA"/>
</dbReference>
<evidence type="ECO:0000256" key="8">
    <source>
        <dbReference type="ARBA" id="ARBA00036083"/>
    </source>
</evidence>
<comment type="similarity">
    <text evidence="2">Belongs to the glycerophosphoryl diester phosphodiesterase family.</text>
</comment>
<dbReference type="PANTHER" id="PTHR42758:SF2">
    <property type="entry name" value="PHOSPHATIDYLGLYCEROL PHOSPHOLIPASE C"/>
    <property type="match status" value="1"/>
</dbReference>
<evidence type="ECO:0000256" key="9">
    <source>
        <dbReference type="ARBA" id="ARBA00047392"/>
    </source>
</evidence>
<dbReference type="GO" id="GO:0005789">
    <property type="term" value="C:endoplasmic reticulum membrane"/>
    <property type="evidence" value="ECO:0007669"/>
    <property type="project" value="TreeGrafter"/>
</dbReference>
<evidence type="ECO:0000256" key="10">
    <source>
        <dbReference type="ARBA" id="ARBA00047538"/>
    </source>
</evidence>
<evidence type="ECO:0000256" key="5">
    <source>
        <dbReference type="ARBA" id="ARBA00022989"/>
    </source>
</evidence>
<keyword evidence="3 13" id="KW-0812">Transmembrane</keyword>
<dbReference type="Gene3D" id="3.20.20.190">
    <property type="entry name" value="Phosphatidylinositol (PI) phosphodiesterase"/>
    <property type="match status" value="1"/>
</dbReference>
<dbReference type="PROSITE" id="PS51704">
    <property type="entry name" value="GP_PDE"/>
    <property type="match status" value="1"/>
</dbReference>
<proteinExistence type="inferred from homology"/>
<dbReference type="AlphaFoldDB" id="A0AAN9TM28"/>
<dbReference type="InterPro" id="IPR017946">
    <property type="entry name" value="PLC-like_Pdiesterase_TIM-brl"/>
</dbReference>
<feature type="domain" description="GP-PDE" evidence="14">
    <location>
        <begin position="31"/>
        <end position="307"/>
    </location>
</feature>
<feature type="transmembrane region" description="Helical" evidence="13">
    <location>
        <begin position="12"/>
        <end position="29"/>
    </location>
</feature>
<comment type="catalytic activity">
    <reaction evidence="12">
        <text>N,1-di-(9Z-octadecenoyl)-sn-glycero-3-phosphoethanolamine + H2O = N-(9Z-octadecenoyl) ethanolamine + 1-(9Z-octadecenoyl)-sn-glycero-3-phosphate + H(+)</text>
        <dbReference type="Rhea" id="RHEA:56460"/>
        <dbReference type="ChEBI" id="CHEBI:15377"/>
        <dbReference type="ChEBI" id="CHEBI:15378"/>
        <dbReference type="ChEBI" id="CHEBI:71466"/>
        <dbReference type="ChEBI" id="CHEBI:74544"/>
        <dbReference type="ChEBI" id="CHEBI:85222"/>
    </reaction>
    <physiologicalReaction direction="left-to-right" evidence="12">
        <dbReference type="Rhea" id="RHEA:56461"/>
    </physiologicalReaction>
</comment>
<comment type="subcellular location">
    <subcellularLocation>
        <location evidence="1">Membrane</location>
    </subcellularLocation>
</comment>
<dbReference type="InterPro" id="IPR030395">
    <property type="entry name" value="GP_PDE_dom"/>
</dbReference>
<organism evidence="15 16">
    <name type="scientific">Parthenolecanium corni</name>
    <dbReference type="NCBI Taxonomy" id="536013"/>
    <lineage>
        <taxon>Eukaryota</taxon>
        <taxon>Metazoa</taxon>
        <taxon>Ecdysozoa</taxon>
        <taxon>Arthropoda</taxon>
        <taxon>Hexapoda</taxon>
        <taxon>Insecta</taxon>
        <taxon>Pterygota</taxon>
        <taxon>Neoptera</taxon>
        <taxon>Paraneoptera</taxon>
        <taxon>Hemiptera</taxon>
        <taxon>Sternorrhyncha</taxon>
        <taxon>Coccoidea</taxon>
        <taxon>Coccidae</taxon>
        <taxon>Parthenolecanium</taxon>
    </lineage>
</organism>
<comment type="catalytic activity">
    <reaction evidence="9">
        <text>N-(5Z,8Z,11Z,14Z-eicosatetraenoyl)-1-(9Z-octadecenoyl)-sn-glycero-3-phosphoethanolamine + H2O = N-(5Z,8Z,11Z,14Z-eicosatetraenoyl)-ethanolamine + 1-(9Z-octadecenoyl)-sn-glycero-3-phosphate + H(+)</text>
        <dbReference type="Rhea" id="RHEA:45544"/>
        <dbReference type="ChEBI" id="CHEBI:2700"/>
        <dbReference type="ChEBI" id="CHEBI:15377"/>
        <dbReference type="ChEBI" id="CHEBI:15378"/>
        <dbReference type="ChEBI" id="CHEBI:74544"/>
        <dbReference type="ChEBI" id="CHEBI:85223"/>
    </reaction>
    <physiologicalReaction direction="left-to-right" evidence="9">
        <dbReference type="Rhea" id="RHEA:45545"/>
    </physiologicalReaction>
</comment>
<evidence type="ECO:0000256" key="4">
    <source>
        <dbReference type="ARBA" id="ARBA00022801"/>
    </source>
</evidence>
<evidence type="ECO:0000256" key="13">
    <source>
        <dbReference type="SAM" id="Phobius"/>
    </source>
</evidence>
<name>A0AAN9TM28_9HEMI</name>
<comment type="catalytic activity">
    <reaction evidence="8">
        <text>1-O-hexadecyl-sn-glycero-3-phosphocholine + H2O = 1-O-hexadecyl-sn-glycero-3-phosphate + choline + H(+)</text>
        <dbReference type="Rhea" id="RHEA:41143"/>
        <dbReference type="ChEBI" id="CHEBI:15354"/>
        <dbReference type="ChEBI" id="CHEBI:15377"/>
        <dbReference type="ChEBI" id="CHEBI:15378"/>
        <dbReference type="ChEBI" id="CHEBI:64496"/>
        <dbReference type="ChEBI" id="CHEBI:77580"/>
    </reaction>
    <physiologicalReaction direction="left-to-right" evidence="8">
        <dbReference type="Rhea" id="RHEA:41144"/>
    </physiologicalReaction>
</comment>
<accession>A0AAN9TM28</accession>
<evidence type="ECO:0000313" key="16">
    <source>
        <dbReference type="Proteomes" id="UP001367676"/>
    </source>
</evidence>
<feature type="transmembrane region" description="Helical" evidence="13">
    <location>
        <begin position="203"/>
        <end position="220"/>
    </location>
</feature>
<keyword evidence="5 13" id="KW-1133">Transmembrane helix</keyword>
<evidence type="ECO:0000256" key="6">
    <source>
        <dbReference type="ARBA" id="ARBA00023098"/>
    </source>
</evidence>
<protein>
    <recommendedName>
        <fullName evidence="14">GP-PDE domain-containing protein</fullName>
    </recommendedName>
</protein>
<dbReference type="GO" id="GO:0004622">
    <property type="term" value="F:phosphatidylcholine lysophospholipase activity"/>
    <property type="evidence" value="ECO:0007669"/>
    <property type="project" value="TreeGrafter"/>
</dbReference>
<dbReference type="SUPFAM" id="SSF51695">
    <property type="entry name" value="PLC-like phosphodiesterases"/>
    <property type="match status" value="1"/>
</dbReference>
<comment type="catalytic activity">
    <reaction evidence="11">
        <text>1-O-(1Z-octadecenyl)-sn-glycero-3-phospho-N-hexadecanoyl-ethanolamine + H2O = 1-O-(1Z-octadecenyl)-sn-glycero-3-phosphate + N-hexadecanoylethanolamine + H(+)</text>
        <dbReference type="Rhea" id="RHEA:53184"/>
        <dbReference type="ChEBI" id="CHEBI:15377"/>
        <dbReference type="ChEBI" id="CHEBI:15378"/>
        <dbReference type="ChEBI" id="CHEBI:71464"/>
        <dbReference type="ChEBI" id="CHEBI:137009"/>
        <dbReference type="ChEBI" id="CHEBI:137017"/>
    </reaction>
    <physiologicalReaction direction="left-to-right" evidence="11">
        <dbReference type="Rhea" id="RHEA:53185"/>
    </physiologicalReaction>
</comment>
<evidence type="ECO:0000256" key="7">
    <source>
        <dbReference type="ARBA" id="ARBA00023136"/>
    </source>
</evidence>
<keyword evidence="16" id="KW-1185">Reference proteome</keyword>
<dbReference type="Proteomes" id="UP001367676">
    <property type="component" value="Unassembled WGS sequence"/>
</dbReference>
<comment type="catalytic activity">
    <reaction evidence="10">
        <text>N-hexadecanoyl-1-(9Z-octadecenoyl)-sn-glycero-3-phosphoethanolamine + H2O = N-hexadecanoylethanolamine + 1-(9Z-octadecenoyl)-sn-glycero-3-phosphate + H(+)</text>
        <dbReference type="Rhea" id="RHEA:53168"/>
        <dbReference type="ChEBI" id="CHEBI:15377"/>
        <dbReference type="ChEBI" id="CHEBI:15378"/>
        <dbReference type="ChEBI" id="CHEBI:71464"/>
        <dbReference type="ChEBI" id="CHEBI:74544"/>
        <dbReference type="ChEBI" id="CHEBI:85217"/>
    </reaction>
    <physiologicalReaction direction="left-to-right" evidence="10">
        <dbReference type="Rhea" id="RHEA:53169"/>
    </physiologicalReaction>
</comment>
<sequence length="323" mass="37744">MFYTSVKWDLSSTLIGIFGAYTLTSFVLFKYPTLLHKKKHVAFLARHISHRGGGAVNEAGTNMLELDCHITKDGKVVVVHDSNLLRLTGFDRDVISLNYDELPFLKNRLPIEFQPGEYFSDENVPSDQRKIPLLEEVFKNFSHLPVNIDIKQKNIDLIEQVSYLISKYKMEEHCVWGNKSADITEECYKQNPNIHLLFSTRKVIIVLLYFYTGLLPFVPLKETHLEIFVPTIYHEWAYWQKHKLLAKLLLRPLNKVMIRKSLFTHLQRRGIQVYLWVLNEETEFEEAFKVGATGVMTDYPTKLTRFLQNNERCLLDEFSPISK</sequence>
<evidence type="ECO:0000313" key="15">
    <source>
        <dbReference type="EMBL" id="KAK7597823.1"/>
    </source>
</evidence>
<evidence type="ECO:0000256" key="3">
    <source>
        <dbReference type="ARBA" id="ARBA00022692"/>
    </source>
</evidence>
<keyword evidence="4" id="KW-0378">Hydrolase</keyword>